<evidence type="ECO:0000313" key="4">
    <source>
        <dbReference type="Proteomes" id="UP001151699"/>
    </source>
</evidence>
<dbReference type="OrthoDB" id="6422323at2759"/>
<reference evidence="3" key="1">
    <citation type="submission" date="2022-07" db="EMBL/GenBank/DDBJ databases">
        <authorList>
            <person name="Trinca V."/>
            <person name="Uliana J.V.C."/>
            <person name="Torres T.T."/>
            <person name="Ward R.J."/>
            <person name="Monesi N."/>
        </authorList>
    </citation>
    <scope>NUCLEOTIDE SEQUENCE</scope>
    <source>
        <strain evidence="3">HSMRA1968</strain>
        <tissue evidence="3">Whole embryos</tissue>
    </source>
</reference>
<name>A0A9Q0ND95_9DIPT</name>
<evidence type="ECO:0000259" key="2">
    <source>
        <dbReference type="PROSITE" id="PS50940"/>
    </source>
</evidence>
<dbReference type="GO" id="GO:0005576">
    <property type="term" value="C:extracellular region"/>
    <property type="evidence" value="ECO:0007669"/>
    <property type="project" value="InterPro"/>
</dbReference>
<dbReference type="SMART" id="SM00494">
    <property type="entry name" value="ChtBD2"/>
    <property type="match status" value="1"/>
</dbReference>
<dbReference type="AlphaFoldDB" id="A0A9Q0ND95"/>
<gene>
    <name evidence="3" type="ORF">Bhyg_02460</name>
</gene>
<dbReference type="GO" id="GO:0008061">
    <property type="term" value="F:chitin binding"/>
    <property type="evidence" value="ECO:0007669"/>
    <property type="project" value="InterPro"/>
</dbReference>
<organism evidence="3 4">
    <name type="scientific">Pseudolycoriella hygida</name>
    <dbReference type="NCBI Taxonomy" id="35572"/>
    <lineage>
        <taxon>Eukaryota</taxon>
        <taxon>Metazoa</taxon>
        <taxon>Ecdysozoa</taxon>
        <taxon>Arthropoda</taxon>
        <taxon>Hexapoda</taxon>
        <taxon>Insecta</taxon>
        <taxon>Pterygota</taxon>
        <taxon>Neoptera</taxon>
        <taxon>Endopterygota</taxon>
        <taxon>Diptera</taxon>
        <taxon>Nematocera</taxon>
        <taxon>Sciaroidea</taxon>
        <taxon>Sciaridae</taxon>
        <taxon>Pseudolycoriella</taxon>
    </lineage>
</organism>
<comment type="caution">
    <text evidence="3">The sequence shown here is derived from an EMBL/GenBank/DDBJ whole genome shotgun (WGS) entry which is preliminary data.</text>
</comment>
<dbReference type="EMBL" id="WJQU01000001">
    <property type="protein sequence ID" value="KAJ6647239.1"/>
    <property type="molecule type" value="Genomic_DNA"/>
</dbReference>
<keyword evidence="4" id="KW-1185">Reference proteome</keyword>
<dbReference type="SUPFAM" id="SSF57625">
    <property type="entry name" value="Invertebrate chitin-binding proteins"/>
    <property type="match status" value="1"/>
</dbReference>
<accession>A0A9Q0ND95</accession>
<proteinExistence type="predicted"/>
<feature type="signal peptide" evidence="1">
    <location>
        <begin position="1"/>
        <end position="22"/>
    </location>
</feature>
<dbReference type="InterPro" id="IPR002557">
    <property type="entry name" value="Chitin-bd_dom"/>
</dbReference>
<dbReference type="Gene3D" id="2.170.140.10">
    <property type="entry name" value="Chitin binding domain"/>
    <property type="match status" value="1"/>
</dbReference>
<feature type="chain" id="PRO_5040418621" description="Chitin-binding type-2 domain-containing protein" evidence="1">
    <location>
        <begin position="23"/>
        <end position="95"/>
    </location>
</feature>
<sequence>MKTIIALALLTLCIIATQSVSAQNCPVLCQFGANHRFPHFTRCNRYYECISGHLFEFDCGTYEIFDIESLGCSATGRCVLNQNARDEPDSNTNVL</sequence>
<evidence type="ECO:0000313" key="3">
    <source>
        <dbReference type="EMBL" id="KAJ6647239.1"/>
    </source>
</evidence>
<feature type="domain" description="Chitin-binding type-2" evidence="2">
    <location>
        <begin position="26"/>
        <end position="80"/>
    </location>
</feature>
<protein>
    <recommendedName>
        <fullName evidence="2">Chitin-binding type-2 domain-containing protein</fullName>
    </recommendedName>
</protein>
<dbReference type="PROSITE" id="PS50940">
    <property type="entry name" value="CHIT_BIND_II"/>
    <property type="match status" value="1"/>
</dbReference>
<dbReference type="InterPro" id="IPR036508">
    <property type="entry name" value="Chitin-bd_dom_sf"/>
</dbReference>
<dbReference type="Pfam" id="PF01607">
    <property type="entry name" value="CBM_14"/>
    <property type="match status" value="1"/>
</dbReference>
<dbReference type="Proteomes" id="UP001151699">
    <property type="component" value="Chromosome A"/>
</dbReference>
<evidence type="ECO:0000256" key="1">
    <source>
        <dbReference type="SAM" id="SignalP"/>
    </source>
</evidence>
<keyword evidence="1" id="KW-0732">Signal</keyword>